<evidence type="ECO:0000256" key="3">
    <source>
        <dbReference type="ARBA" id="ARBA00023110"/>
    </source>
</evidence>
<dbReference type="InterPro" id="IPR044666">
    <property type="entry name" value="Cyclophilin_A-like"/>
</dbReference>
<evidence type="ECO:0000256" key="5">
    <source>
        <dbReference type="SAM" id="SignalP"/>
    </source>
</evidence>
<dbReference type="EMBL" id="AQPN01000085">
    <property type="protein sequence ID" value="EOR94434.1"/>
    <property type="molecule type" value="Genomic_DNA"/>
</dbReference>
<dbReference type="Proteomes" id="UP000014174">
    <property type="component" value="Unassembled WGS sequence"/>
</dbReference>
<evidence type="ECO:0000313" key="8">
    <source>
        <dbReference type="Proteomes" id="UP000014174"/>
    </source>
</evidence>
<dbReference type="AlphaFoldDB" id="R9GZL3"/>
<feature type="domain" description="PPIase cyclophilin-type" evidence="6">
    <location>
        <begin position="54"/>
        <end position="235"/>
    </location>
</feature>
<dbReference type="RefSeq" id="WP_016195654.1">
    <property type="nucleotide sequence ID" value="NZ_AQPN01000085.1"/>
</dbReference>
<proteinExistence type="inferred from homology"/>
<protein>
    <recommendedName>
        <fullName evidence="2">peptidylprolyl isomerase</fullName>
        <ecNumber evidence="2">5.2.1.8</ecNumber>
    </recommendedName>
</protein>
<dbReference type="PATRIC" id="fig|1150600.3.peg.2397"/>
<dbReference type="eggNOG" id="COG0652">
    <property type="taxonomic scope" value="Bacteria"/>
</dbReference>
<dbReference type="GO" id="GO:0003755">
    <property type="term" value="F:peptidyl-prolyl cis-trans isomerase activity"/>
    <property type="evidence" value="ECO:0007669"/>
    <property type="project" value="UniProtKB-KW"/>
</dbReference>
<comment type="similarity">
    <text evidence="1">Belongs to the cyclophilin-type PPIase family.</text>
</comment>
<dbReference type="PROSITE" id="PS00170">
    <property type="entry name" value="CSA_PPIASE_1"/>
    <property type="match status" value="1"/>
</dbReference>
<dbReference type="InterPro" id="IPR002130">
    <property type="entry name" value="Cyclophilin-type_PPIase_dom"/>
</dbReference>
<accession>R9GZL3</accession>
<dbReference type="InterPro" id="IPR029000">
    <property type="entry name" value="Cyclophilin-like_dom_sf"/>
</dbReference>
<dbReference type="EC" id="5.2.1.8" evidence="2"/>
<dbReference type="STRING" id="1150600.ADIARSV_2423"/>
<dbReference type="Gene3D" id="2.40.100.10">
    <property type="entry name" value="Cyclophilin-like"/>
    <property type="match status" value="1"/>
</dbReference>
<organism evidence="7 8">
    <name type="scientific">Arcticibacter svalbardensis MN12-7</name>
    <dbReference type="NCBI Taxonomy" id="1150600"/>
    <lineage>
        <taxon>Bacteria</taxon>
        <taxon>Pseudomonadati</taxon>
        <taxon>Bacteroidota</taxon>
        <taxon>Sphingobacteriia</taxon>
        <taxon>Sphingobacteriales</taxon>
        <taxon>Sphingobacteriaceae</taxon>
        <taxon>Arcticibacter</taxon>
    </lineage>
</organism>
<keyword evidence="5" id="KW-0732">Signal</keyword>
<comment type="caution">
    <text evidence="7">The sequence shown here is derived from an EMBL/GenBank/DDBJ whole genome shotgun (WGS) entry which is preliminary data.</text>
</comment>
<dbReference type="Pfam" id="PF00160">
    <property type="entry name" value="Pro_isomerase"/>
    <property type="match status" value="1"/>
</dbReference>
<dbReference type="PROSITE" id="PS50072">
    <property type="entry name" value="CSA_PPIASE_2"/>
    <property type="match status" value="1"/>
</dbReference>
<dbReference type="GO" id="GO:0006457">
    <property type="term" value="P:protein folding"/>
    <property type="evidence" value="ECO:0007669"/>
    <property type="project" value="InterPro"/>
</dbReference>
<evidence type="ECO:0000313" key="7">
    <source>
        <dbReference type="EMBL" id="EOR94434.1"/>
    </source>
</evidence>
<name>R9GZL3_9SPHI</name>
<feature type="chain" id="PRO_5004482032" description="peptidylprolyl isomerase" evidence="5">
    <location>
        <begin position="19"/>
        <end position="264"/>
    </location>
</feature>
<sequence length="264" mass="29840">MKYIIPFLLITILFSSCAVLKPDASAKKTTQENKPNFFNNLFGKKDQNMYVRISTPKGSSIIRLYRETPKHTANFIKLAKSGYFNGTLFHRVIKNFMIQGGDPDSKHAKPGQLLGEGGPKYTIPAELNPDLFHKKGVLAAARDDTPDKASSASQFYLVQGKTYTDEELDRVEKIKLNGRKIPANHRTVYKTIGGAPFLDMNYTVFGEIVSGYDMVDKIADTETDRNDRPVKDIVMQVSVLKGKEVRNLEKQLTQESFRRKLIMK</sequence>
<evidence type="ECO:0000256" key="2">
    <source>
        <dbReference type="ARBA" id="ARBA00013194"/>
    </source>
</evidence>
<keyword evidence="4 7" id="KW-0413">Isomerase</keyword>
<feature type="signal peptide" evidence="5">
    <location>
        <begin position="1"/>
        <end position="18"/>
    </location>
</feature>
<evidence type="ECO:0000259" key="6">
    <source>
        <dbReference type="PROSITE" id="PS50072"/>
    </source>
</evidence>
<dbReference type="PROSITE" id="PS51257">
    <property type="entry name" value="PROKAR_LIPOPROTEIN"/>
    <property type="match status" value="1"/>
</dbReference>
<evidence type="ECO:0000256" key="4">
    <source>
        <dbReference type="ARBA" id="ARBA00023235"/>
    </source>
</evidence>
<evidence type="ECO:0000256" key="1">
    <source>
        <dbReference type="ARBA" id="ARBA00007365"/>
    </source>
</evidence>
<dbReference type="CDD" id="cd00317">
    <property type="entry name" value="cyclophilin"/>
    <property type="match status" value="1"/>
</dbReference>
<reference evidence="7 8" key="1">
    <citation type="journal article" date="2013" name="Genome Announc.">
        <title>Draft Genome Sequence of Arcticibacter svalbardensis Strain MN12-7T, a Member of the Family Sphingobacteriaceae Isolated from an Arctic Soil Sample.</title>
        <authorList>
            <person name="Shivaji S."/>
            <person name="Ara S."/>
            <person name="Prasad S."/>
            <person name="Manasa B.P."/>
            <person name="Begum Z."/>
            <person name="Singh A."/>
            <person name="Kumar Pinnaka A."/>
        </authorList>
    </citation>
    <scope>NUCLEOTIDE SEQUENCE [LARGE SCALE GENOMIC DNA]</scope>
    <source>
        <strain evidence="7 8">MN12-7</strain>
    </source>
</reference>
<dbReference type="SUPFAM" id="SSF50891">
    <property type="entry name" value="Cyclophilin-like"/>
    <property type="match status" value="1"/>
</dbReference>
<gene>
    <name evidence="7" type="ORF">ADIARSV_2423</name>
</gene>
<dbReference type="PANTHER" id="PTHR45625:SF4">
    <property type="entry name" value="PEPTIDYLPROLYL ISOMERASE DOMAIN AND WD REPEAT-CONTAINING PROTEIN 1"/>
    <property type="match status" value="1"/>
</dbReference>
<keyword evidence="3" id="KW-0697">Rotamase</keyword>
<dbReference type="InterPro" id="IPR020892">
    <property type="entry name" value="Cyclophilin-type_PPIase_CS"/>
</dbReference>
<keyword evidence="8" id="KW-1185">Reference proteome</keyword>
<dbReference type="PANTHER" id="PTHR45625">
    <property type="entry name" value="PEPTIDYL-PROLYL CIS-TRANS ISOMERASE-RELATED"/>
    <property type="match status" value="1"/>
</dbReference>